<dbReference type="EMBL" id="JADYXP020000008">
    <property type="protein sequence ID" value="KAL0117789.1"/>
    <property type="molecule type" value="Genomic_DNA"/>
</dbReference>
<reference evidence="13 14" key="1">
    <citation type="submission" date="2023-03" db="EMBL/GenBank/DDBJ databases">
        <title>High recombination rates correlate with genetic variation in Cardiocondyla obscurior ants.</title>
        <authorList>
            <person name="Errbii M."/>
        </authorList>
    </citation>
    <scope>NUCLEOTIDE SEQUENCE [LARGE SCALE GENOMIC DNA]</scope>
    <source>
        <strain evidence="13">Alpha-2009</strain>
        <tissue evidence="13">Whole body</tissue>
    </source>
</reference>
<comment type="subcellular location">
    <subcellularLocation>
        <location evidence="3">Cytoplasm</location>
    </subcellularLocation>
    <subcellularLocation>
        <location evidence="2">Nucleus</location>
    </subcellularLocation>
</comment>
<keyword evidence="9 11" id="KW-0647">Proteasome</keyword>
<dbReference type="AlphaFoldDB" id="A0AAW2FPD0"/>
<keyword evidence="8" id="KW-0862">Zinc</keyword>
<comment type="caution">
    <text evidence="13">The sequence shown here is derived from an EMBL/GenBank/DDBJ whole genome shotgun (WGS) entry which is preliminary data.</text>
</comment>
<name>A0AAW2FPD0_9HYME</name>
<dbReference type="GO" id="GO:0006511">
    <property type="term" value="P:ubiquitin-dependent protein catabolic process"/>
    <property type="evidence" value="ECO:0007669"/>
    <property type="project" value="InterPro"/>
</dbReference>
<evidence type="ECO:0000259" key="12">
    <source>
        <dbReference type="PROSITE" id="PS51800"/>
    </source>
</evidence>
<keyword evidence="5" id="KW-0963">Cytoplasm</keyword>
<evidence type="ECO:0000256" key="11">
    <source>
        <dbReference type="PROSITE-ProRule" id="PRU00808"/>
    </source>
</evidence>
<evidence type="ECO:0000256" key="4">
    <source>
        <dbReference type="ARBA" id="ARBA00021341"/>
    </source>
</evidence>
<dbReference type="CDD" id="cd03752">
    <property type="entry name" value="proteasome_alpha_type_4"/>
    <property type="match status" value="1"/>
</dbReference>
<feature type="domain" description="CHHC U11-48K-type" evidence="12">
    <location>
        <begin position="38"/>
        <end position="65"/>
    </location>
</feature>
<dbReference type="GO" id="GO:0005634">
    <property type="term" value="C:nucleus"/>
    <property type="evidence" value="ECO:0007669"/>
    <property type="project" value="UniProtKB-SubCell"/>
</dbReference>
<comment type="function">
    <text evidence="1">The proteasome is a multicatalytic proteinase complex which is characterized by its ability to cleave peptides with Arg, Phe, Tyr, Leu, and Glu adjacent to the leaving group at neutral or slightly basic pH. The proteasome has an ATP-dependent proteolytic activity.</text>
</comment>
<evidence type="ECO:0000256" key="6">
    <source>
        <dbReference type="ARBA" id="ARBA00022723"/>
    </source>
</evidence>
<dbReference type="PROSITE" id="PS51475">
    <property type="entry name" value="PROTEASOME_ALPHA_2"/>
    <property type="match status" value="1"/>
</dbReference>
<evidence type="ECO:0000313" key="13">
    <source>
        <dbReference type="EMBL" id="KAL0117789.1"/>
    </source>
</evidence>
<dbReference type="GO" id="GO:0005737">
    <property type="term" value="C:cytoplasm"/>
    <property type="evidence" value="ECO:0007669"/>
    <property type="project" value="UniProtKB-SubCell"/>
</dbReference>
<evidence type="ECO:0000256" key="1">
    <source>
        <dbReference type="ARBA" id="ARBA00002000"/>
    </source>
</evidence>
<dbReference type="InterPro" id="IPR022776">
    <property type="entry name" value="TRM13/UPF0224_CHHC_Znf_dom"/>
</dbReference>
<keyword evidence="6" id="KW-0479">Metal-binding</keyword>
<dbReference type="PROSITE" id="PS00388">
    <property type="entry name" value="PROTEASOME_ALPHA_1"/>
    <property type="match status" value="1"/>
</dbReference>
<sequence>MDAYLLVTCPYNPAHRIAKYKFMNHVAKCKKSSKVANKTECPIDRTHIVDQAQLQEHIKSCSSLGKLAVIEYEKPKVDVNSSITNAYGLNENWDEEPEVPAYNPMEASSKKPVLRCITGLTKSEKKKFKEEERKRISMLKNISYESLIRPSTSSVTDTVDEVPLRLPRNPPSVNVSQNDLDESTEVNNYDSNDGKEETIHVPEYQNNLYQKLMYDELAPENDYYEQPKQINCNNDKHVDQEAKDFSVFTENQETKPKKIKTLDLFDNIERQKRDECIPSTSSGERVTDKLLALLKSESSMKKKQPKEEIPAKPDEKLPASHILSRMNERLTYLNGIQNAAAKESARRYDTRTTIFSPEGRLYQVEYAMEAISHAGTCLGILANDGILLAAEKRNTNKLLDEVFFSEKIYKLNDDIVCSVAGITSDANVLTNELRLIAQRYLLQYGEAIPCEQLVSWLCDVKQAYTQYGGKRPFGVSILYMGWDKYYGYQLYQSDPSGNYGGWKATCIGNNSAAAVSSLKQEYKEGETTLKDAMALAIKVLSKTLDMNKLSAEKVEMAILTRENGKTKTKILPAKEVDALIAEHDRLEALAEQAKKEKQKS</sequence>
<dbReference type="SUPFAM" id="SSF56235">
    <property type="entry name" value="N-terminal nucleophile aminohydrolases (Ntn hydrolases)"/>
    <property type="match status" value="1"/>
</dbReference>
<dbReference type="Pfam" id="PF05253">
    <property type="entry name" value="zf-U11-48K"/>
    <property type="match status" value="2"/>
</dbReference>
<dbReference type="InterPro" id="IPR016050">
    <property type="entry name" value="Proteasome_bsu_CS"/>
</dbReference>
<dbReference type="Proteomes" id="UP001430953">
    <property type="component" value="Unassembled WGS sequence"/>
</dbReference>
<dbReference type="Pfam" id="PF00227">
    <property type="entry name" value="Proteasome"/>
    <property type="match status" value="1"/>
</dbReference>
<evidence type="ECO:0000256" key="8">
    <source>
        <dbReference type="ARBA" id="ARBA00022833"/>
    </source>
</evidence>
<dbReference type="InterPro" id="IPR029055">
    <property type="entry name" value="Ntn_hydrolases_N"/>
</dbReference>
<dbReference type="GO" id="GO:0008270">
    <property type="term" value="F:zinc ion binding"/>
    <property type="evidence" value="ECO:0007669"/>
    <property type="project" value="UniProtKB-KW"/>
</dbReference>
<gene>
    <name evidence="13" type="ORF">PUN28_008881</name>
</gene>
<dbReference type="InterPro" id="IPR001353">
    <property type="entry name" value="Proteasome_sua/b"/>
</dbReference>
<evidence type="ECO:0000256" key="3">
    <source>
        <dbReference type="ARBA" id="ARBA00004496"/>
    </source>
</evidence>
<dbReference type="GO" id="GO:0019773">
    <property type="term" value="C:proteasome core complex, alpha-subunit complex"/>
    <property type="evidence" value="ECO:0007669"/>
    <property type="project" value="UniProtKB-UniRule"/>
</dbReference>
<evidence type="ECO:0000256" key="10">
    <source>
        <dbReference type="ARBA" id="ARBA00023242"/>
    </source>
</evidence>
<keyword evidence="10" id="KW-0539">Nucleus</keyword>
<dbReference type="Gene3D" id="3.60.20.10">
    <property type="entry name" value="Glutamine Phosphoribosylpyrophosphate, subunit 1, domain 1"/>
    <property type="match status" value="1"/>
</dbReference>
<dbReference type="SMART" id="SM00948">
    <property type="entry name" value="Proteasome_A_N"/>
    <property type="match status" value="1"/>
</dbReference>
<evidence type="ECO:0000313" key="14">
    <source>
        <dbReference type="Proteomes" id="UP001430953"/>
    </source>
</evidence>
<organism evidence="13 14">
    <name type="scientific">Cardiocondyla obscurior</name>
    <dbReference type="NCBI Taxonomy" id="286306"/>
    <lineage>
        <taxon>Eukaryota</taxon>
        <taxon>Metazoa</taxon>
        <taxon>Ecdysozoa</taxon>
        <taxon>Arthropoda</taxon>
        <taxon>Hexapoda</taxon>
        <taxon>Insecta</taxon>
        <taxon>Pterygota</taxon>
        <taxon>Neoptera</taxon>
        <taxon>Endopterygota</taxon>
        <taxon>Hymenoptera</taxon>
        <taxon>Apocrita</taxon>
        <taxon>Aculeata</taxon>
        <taxon>Formicoidea</taxon>
        <taxon>Formicidae</taxon>
        <taxon>Myrmicinae</taxon>
        <taxon>Cardiocondyla</taxon>
    </lineage>
</organism>
<proteinExistence type="inferred from homology"/>
<evidence type="ECO:0000256" key="2">
    <source>
        <dbReference type="ARBA" id="ARBA00004123"/>
    </source>
</evidence>
<keyword evidence="7" id="KW-0863">Zinc-finger</keyword>
<evidence type="ECO:0000256" key="5">
    <source>
        <dbReference type="ARBA" id="ARBA00022490"/>
    </source>
</evidence>
<dbReference type="InterPro" id="IPR000426">
    <property type="entry name" value="Proteasome_asu_N"/>
</dbReference>
<dbReference type="Pfam" id="PF10584">
    <property type="entry name" value="Proteasome_A_N"/>
    <property type="match status" value="1"/>
</dbReference>
<dbReference type="PROSITE" id="PS51800">
    <property type="entry name" value="ZF_CHHC_U11_48K"/>
    <property type="match status" value="2"/>
</dbReference>
<accession>A0AAW2FPD0</accession>
<dbReference type="PROSITE" id="PS00854">
    <property type="entry name" value="PROTEASOME_BETA_1"/>
    <property type="match status" value="1"/>
</dbReference>
<dbReference type="FunFam" id="3.60.20.10:FF:000022">
    <property type="entry name" value="Proteasome subunit alpha type"/>
    <property type="match status" value="1"/>
</dbReference>
<evidence type="ECO:0000256" key="7">
    <source>
        <dbReference type="ARBA" id="ARBA00022771"/>
    </source>
</evidence>
<feature type="domain" description="CHHC U11-48K-type" evidence="12">
    <location>
        <begin position="6"/>
        <end position="33"/>
    </location>
</feature>
<dbReference type="InterPro" id="IPR023332">
    <property type="entry name" value="Proteasome_alpha-type"/>
</dbReference>
<evidence type="ECO:0000256" key="9">
    <source>
        <dbReference type="ARBA" id="ARBA00022942"/>
    </source>
</evidence>
<dbReference type="NCBIfam" id="NF003075">
    <property type="entry name" value="PRK03996.1"/>
    <property type="match status" value="1"/>
</dbReference>
<keyword evidence="14" id="KW-1185">Reference proteome</keyword>
<dbReference type="InterPro" id="IPR050115">
    <property type="entry name" value="Proteasome_alpha"/>
</dbReference>
<protein>
    <recommendedName>
        <fullName evidence="4">Proteasome subunit alpha type-4</fullName>
    </recommendedName>
</protein>
<comment type="similarity">
    <text evidence="11">Belongs to the peptidase T1A family.</text>
</comment>
<dbReference type="PANTHER" id="PTHR11599">
    <property type="entry name" value="PROTEASOME SUBUNIT ALPHA/BETA"/>
    <property type="match status" value="1"/>
</dbReference>